<evidence type="ECO:0000313" key="4">
    <source>
        <dbReference type="Proteomes" id="UP000189800"/>
    </source>
</evidence>
<feature type="chain" id="PRO_5012616961" evidence="2">
    <location>
        <begin position="21"/>
        <end position="80"/>
    </location>
</feature>
<keyword evidence="4" id="KW-1185">Reference proteome</keyword>
<comment type="caution">
    <text evidence="3">The sequence shown here is derived from an EMBL/GenBank/DDBJ whole genome shotgun (WGS) entry which is preliminary data.</text>
</comment>
<organism evidence="3 4">
    <name type="scientific">Moraxella pluranimalium</name>
    <dbReference type="NCBI Taxonomy" id="470453"/>
    <lineage>
        <taxon>Bacteria</taxon>
        <taxon>Pseudomonadati</taxon>
        <taxon>Pseudomonadota</taxon>
        <taxon>Gammaproteobacteria</taxon>
        <taxon>Moraxellales</taxon>
        <taxon>Moraxellaceae</taxon>
        <taxon>Moraxella</taxon>
    </lineage>
</organism>
<dbReference type="EMBL" id="MUYU01000002">
    <property type="protein sequence ID" value="OOS26256.1"/>
    <property type="molecule type" value="Genomic_DNA"/>
</dbReference>
<feature type="compositionally biased region" description="Polar residues" evidence="1">
    <location>
        <begin position="59"/>
        <end position="73"/>
    </location>
</feature>
<dbReference type="Proteomes" id="UP000189800">
    <property type="component" value="Unassembled WGS sequence"/>
</dbReference>
<proteinExistence type="predicted"/>
<reference evidence="3 4" key="1">
    <citation type="submission" date="2017-02" db="EMBL/GenBank/DDBJ databases">
        <title>Draft genome sequence of Moraxella pluranimalium CCUG 54913T type strain.</title>
        <authorList>
            <person name="Salva-Serra F."/>
            <person name="Engstrom-Jakobsson H."/>
            <person name="Thorell K."/>
            <person name="Jaen-Luchoro D."/>
            <person name="Gonzales-Siles L."/>
            <person name="Karlsson R."/>
            <person name="Yazdan S."/>
            <person name="Boulund F."/>
            <person name="Johnning A."/>
            <person name="Engstrand L."/>
            <person name="Kristiansson E."/>
            <person name="Moore E."/>
        </authorList>
    </citation>
    <scope>NUCLEOTIDE SEQUENCE [LARGE SCALE GENOMIC DNA]</scope>
    <source>
        <strain evidence="3 4">CCUG 54913</strain>
    </source>
</reference>
<dbReference type="AlphaFoldDB" id="A0A1T0CV85"/>
<evidence type="ECO:0000256" key="1">
    <source>
        <dbReference type="SAM" id="MobiDB-lite"/>
    </source>
</evidence>
<feature type="region of interest" description="Disordered" evidence="1">
    <location>
        <begin position="28"/>
        <end position="80"/>
    </location>
</feature>
<feature type="compositionally biased region" description="Basic residues" evidence="1">
    <location>
        <begin position="44"/>
        <end position="53"/>
    </location>
</feature>
<accession>A0A1T0CV85</accession>
<gene>
    <name evidence="3" type="ORF">B0680_00260</name>
</gene>
<keyword evidence="2" id="KW-0732">Signal</keyword>
<evidence type="ECO:0000313" key="3">
    <source>
        <dbReference type="EMBL" id="OOS26256.1"/>
    </source>
</evidence>
<dbReference type="RefSeq" id="WP_078253053.1">
    <property type="nucleotide sequence ID" value="NZ_MUYU01000002.1"/>
</dbReference>
<name>A0A1T0CV85_9GAMM</name>
<feature type="signal peptide" evidence="2">
    <location>
        <begin position="1"/>
        <end position="20"/>
    </location>
</feature>
<protein>
    <submittedName>
        <fullName evidence="3">Uncharacterized protein</fullName>
    </submittedName>
</protein>
<sequence length="80" mass="8977">MFKKIIIAATLSATSLSAFAMSEVQVDKPTQEMTVQADQQSQQHGKKHEHKHDKKDCGNKQTKPTKSVGNQHYNAREVVQ</sequence>
<evidence type="ECO:0000256" key="2">
    <source>
        <dbReference type="SAM" id="SignalP"/>
    </source>
</evidence>